<feature type="compositionally biased region" description="Polar residues" evidence="1">
    <location>
        <begin position="665"/>
        <end position="676"/>
    </location>
</feature>
<dbReference type="PANTHER" id="PTHR11017">
    <property type="entry name" value="LEUCINE-RICH REPEAT-CONTAINING PROTEIN"/>
    <property type="match status" value="1"/>
</dbReference>
<organism evidence="3">
    <name type="scientific">Fagus sylvatica</name>
    <name type="common">Beechnut</name>
    <dbReference type="NCBI Taxonomy" id="28930"/>
    <lineage>
        <taxon>Eukaryota</taxon>
        <taxon>Viridiplantae</taxon>
        <taxon>Streptophyta</taxon>
        <taxon>Embryophyta</taxon>
        <taxon>Tracheophyta</taxon>
        <taxon>Spermatophyta</taxon>
        <taxon>Magnoliopsida</taxon>
        <taxon>eudicotyledons</taxon>
        <taxon>Gunneridae</taxon>
        <taxon>Pentapetalae</taxon>
        <taxon>rosids</taxon>
        <taxon>fabids</taxon>
        <taxon>Fagales</taxon>
        <taxon>Fagaceae</taxon>
        <taxon>Fagus</taxon>
    </lineage>
</organism>
<dbReference type="EMBL" id="OIVN01006261">
    <property type="protein sequence ID" value="SPD29161.1"/>
    <property type="molecule type" value="Genomic_DNA"/>
</dbReference>
<dbReference type="GO" id="GO:0043531">
    <property type="term" value="F:ADP binding"/>
    <property type="evidence" value="ECO:0007669"/>
    <property type="project" value="InterPro"/>
</dbReference>
<dbReference type="InterPro" id="IPR002182">
    <property type="entry name" value="NB-ARC"/>
</dbReference>
<name>A0A2N9IYM7_FAGSY</name>
<feature type="region of interest" description="Disordered" evidence="1">
    <location>
        <begin position="642"/>
        <end position="676"/>
    </location>
</feature>
<feature type="domain" description="NB-ARC" evidence="2">
    <location>
        <begin position="2"/>
        <end position="153"/>
    </location>
</feature>
<reference evidence="3" key="1">
    <citation type="submission" date="2018-02" db="EMBL/GenBank/DDBJ databases">
        <authorList>
            <person name="Cohen D.B."/>
            <person name="Kent A.D."/>
        </authorList>
    </citation>
    <scope>NUCLEOTIDE SEQUENCE</scope>
</reference>
<dbReference type="Pfam" id="PF00931">
    <property type="entry name" value="NB-ARC"/>
    <property type="match status" value="1"/>
</dbReference>
<dbReference type="GO" id="GO:0006952">
    <property type="term" value="P:defense response"/>
    <property type="evidence" value="ECO:0007669"/>
    <property type="project" value="InterPro"/>
</dbReference>
<evidence type="ECO:0000313" key="3">
    <source>
        <dbReference type="EMBL" id="SPD29161.1"/>
    </source>
</evidence>
<feature type="region of interest" description="Disordered" evidence="1">
    <location>
        <begin position="296"/>
        <end position="381"/>
    </location>
</feature>
<dbReference type="SUPFAM" id="SSF52540">
    <property type="entry name" value="P-loop containing nucleoside triphosphate hydrolases"/>
    <property type="match status" value="1"/>
</dbReference>
<dbReference type="AlphaFoldDB" id="A0A2N9IYM7"/>
<dbReference type="InterPro" id="IPR044974">
    <property type="entry name" value="Disease_R_plants"/>
</dbReference>
<proteinExistence type="predicted"/>
<dbReference type="Gene3D" id="3.40.50.300">
    <property type="entry name" value="P-loop containing nucleotide triphosphate hydrolases"/>
    <property type="match status" value="1"/>
</dbReference>
<sequence>MIGIIGVHGIGKSTIAKAAFNSYANCFDGSSFVDNIGEKFNRNHDLHKIQQNLLSEILGDTSLKVYNEDRGVNIIKERLSSRKVFLVLDNVDDLKQLEKLAGGHDWFGSGSRILITTRKKKLLNLHGVQSIYELKRMSQREALKLFSWHALQRDKPVGGNMELVNAALRYTKGIPLFLVKLATDLFSKSMSYWGSELYEEIGQDGKNIEEGENRIRVWNKLNEQFKIRYNVETKTLDPSLAQLFRQALEVKSDVQLDTTILDESADVDWDHDVGFDLDYDDEKIKDAMTCHHGNASDGDGLFMEDQQSQHEDNATQLSQDGDDKFEDANTDFDRNILDDDGDAYSIPTQPSQDGEDNFEDVSTNYDGNMLDGDGDGEDELGDVRTNYSGNALDGNGDGEDKFGDVSTYYGGNALDGEDKFGDVSTYYDENALNVNGDGEDKFGDVSTYYGGNALDGEDKFGDVSTYYGGNALDGEDKFGDVSTYYGGNALNGDGDGEYELGDVRTYYDGNALDGDGDGEDKFGDVSTYYGGNALNGDGDGENELGDVRTYYDGNALYGDEDGEDKFGDVSTYYGGNAIDGYGDGEDNLGDVRTYYRGNALDGDGDGEDKFGNVSTYYAGNASDGDDKFGDVATDSFGDALYGEGDNSLIEPSQDDDGPIDETMYLENTTSLSNDFD</sequence>
<dbReference type="PRINTS" id="PR00364">
    <property type="entry name" value="DISEASERSIST"/>
</dbReference>
<dbReference type="PANTHER" id="PTHR11017:SF570">
    <property type="entry name" value="DISEASE RESISTANCE PROTEIN (TIR-NBS CLASS)-RELATED"/>
    <property type="match status" value="1"/>
</dbReference>
<gene>
    <name evidence="3" type="ORF">FSB_LOCUS57043</name>
</gene>
<protein>
    <recommendedName>
        <fullName evidence="2">NB-ARC domain-containing protein</fullName>
    </recommendedName>
</protein>
<evidence type="ECO:0000259" key="2">
    <source>
        <dbReference type="Pfam" id="PF00931"/>
    </source>
</evidence>
<accession>A0A2N9IYM7</accession>
<dbReference type="InterPro" id="IPR027417">
    <property type="entry name" value="P-loop_NTPase"/>
</dbReference>
<evidence type="ECO:0000256" key="1">
    <source>
        <dbReference type="SAM" id="MobiDB-lite"/>
    </source>
</evidence>